<evidence type="ECO:0000313" key="3">
    <source>
        <dbReference type="Proteomes" id="UP000276776"/>
    </source>
</evidence>
<dbReference type="Proteomes" id="UP000276776">
    <property type="component" value="Unassembled WGS sequence"/>
</dbReference>
<reference evidence="2 3" key="2">
    <citation type="submission" date="2018-11" db="EMBL/GenBank/DDBJ databases">
        <authorList>
            <consortium name="Pathogen Informatics"/>
        </authorList>
    </citation>
    <scope>NUCLEOTIDE SEQUENCE [LARGE SCALE GENOMIC DNA]</scope>
</reference>
<reference evidence="4" key="1">
    <citation type="submission" date="2017-02" db="UniProtKB">
        <authorList>
            <consortium name="WormBaseParasite"/>
        </authorList>
    </citation>
    <scope>IDENTIFICATION</scope>
</reference>
<keyword evidence="1" id="KW-0732">Signal</keyword>
<name>A0A0N5D4B2_THECL</name>
<feature type="signal peptide" evidence="1">
    <location>
        <begin position="1"/>
        <end position="15"/>
    </location>
</feature>
<evidence type="ECO:0000313" key="4">
    <source>
        <dbReference type="WBParaSite" id="TCLT_0000780201-mRNA-1"/>
    </source>
</evidence>
<evidence type="ECO:0000256" key="1">
    <source>
        <dbReference type="SAM" id="SignalP"/>
    </source>
</evidence>
<sequence>MACLGLSVSIRVCSCITVNVRMCMLYGLVKCIDRENKGDVGMRICALGVALDQRKCTMPNHSGILRTFQSMGVCLYIYTFASINRYDGSLLDNRQLHIAHPSCPSSLFAPFFTCPTIFKCACVCGVYAGVSRVTCTLDLRHPMIEFSCEHLWMM</sequence>
<dbReference type="EMBL" id="UYYF01004545">
    <property type="protein sequence ID" value="VDN05284.1"/>
    <property type="molecule type" value="Genomic_DNA"/>
</dbReference>
<organism evidence="4">
    <name type="scientific">Thelazia callipaeda</name>
    <name type="common">Oriental eyeworm</name>
    <name type="synonym">Parasitic nematode</name>
    <dbReference type="NCBI Taxonomy" id="103827"/>
    <lineage>
        <taxon>Eukaryota</taxon>
        <taxon>Metazoa</taxon>
        <taxon>Ecdysozoa</taxon>
        <taxon>Nematoda</taxon>
        <taxon>Chromadorea</taxon>
        <taxon>Rhabditida</taxon>
        <taxon>Spirurina</taxon>
        <taxon>Spiruromorpha</taxon>
        <taxon>Thelazioidea</taxon>
        <taxon>Thelaziidae</taxon>
        <taxon>Thelazia</taxon>
    </lineage>
</organism>
<evidence type="ECO:0000313" key="2">
    <source>
        <dbReference type="EMBL" id="VDN05284.1"/>
    </source>
</evidence>
<dbReference type="WBParaSite" id="TCLT_0000780201-mRNA-1">
    <property type="protein sequence ID" value="TCLT_0000780201-mRNA-1"/>
    <property type="gene ID" value="TCLT_0000780201"/>
</dbReference>
<accession>A0A0N5D4B2</accession>
<gene>
    <name evidence="2" type="ORF">TCLT_LOCUS7791</name>
</gene>
<keyword evidence="3" id="KW-1185">Reference proteome</keyword>
<dbReference type="AlphaFoldDB" id="A0A0N5D4B2"/>
<proteinExistence type="predicted"/>
<feature type="chain" id="PRO_5043126591" evidence="1">
    <location>
        <begin position="16"/>
        <end position="154"/>
    </location>
</feature>
<protein>
    <submittedName>
        <fullName evidence="4">Secreted protein</fullName>
    </submittedName>
</protein>